<proteinExistence type="predicted"/>
<evidence type="ECO:0000313" key="2">
    <source>
        <dbReference type="Proteomes" id="UP000005519"/>
    </source>
</evidence>
<comment type="caution">
    <text evidence="1">The sequence shown here is derived from an EMBL/GenBank/DDBJ whole genome shotgun (WGS) entry which is preliminary data.</text>
</comment>
<gene>
    <name evidence="1" type="ORF">HMPREF0621_1940</name>
</gene>
<dbReference type="AlphaFoldDB" id="C9PSG6"/>
<evidence type="ECO:0000313" key="1">
    <source>
        <dbReference type="EMBL" id="EEX49487.1"/>
    </source>
</evidence>
<dbReference type="OrthoDB" id="8910510at2"/>
<sequence>MADYAKVKGRQGKKRKQLEQAVNGNTWTALRHDVVKSPEFINLSLSAKWVFIRLVADYDRKNNGDLSAPQNKAKEIFNLSSRGLKVALDELISAGFLEVTRIGGKNHCSLYALTCYPINNIQKTGLALIEKHKPTDNWKTTNS</sequence>
<keyword evidence="2" id="KW-1185">Reference proteome</keyword>
<accession>C9PSG6</accession>
<dbReference type="HOGENOM" id="CLU_124932_0_0_6"/>
<organism evidence="1 2">
    <name type="scientific">Pasteurella dagmatis ATCC 43325</name>
    <dbReference type="NCBI Taxonomy" id="667128"/>
    <lineage>
        <taxon>Bacteria</taxon>
        <taxon>Pseudomonadati</taxon>
        <taxon>Pseudomonadota</taxon>
        <taxon>Gammaproteobacteria</taxon>
        <taxon>Pasteurellales</taxon>
        <taxon>Pasteurellaceae</taxon>
        <taxon>Pasteurella</taxon>
    </lineage>
</organism>
<reference evidence="1 2" key="1">
    <citation type="submission" date="2009-10" db="EMBL/GenBank/DDBJ databases">
        <authorList>
            <person name="Muzny D."/>
            <person name="Qin X."/>
            <person name="Deng J."/>
            <person name="Jiang H."/>
            <person name="Liu Y."/>
            <person name="Qu J."/>
            <person name="Song X.-Z."/>
            <person name="Zhang L."/>
            <person name="Thornton R."/>
            <person name="Coyle M."/>
            <person name="Francisco L."/>
            <person name="Jackson L."/>
            <person name="Javaid M."/>
            <person name="Korchina V."/>
            <person name="Kovar C."/>
            <person name="Mata R."/>
            <person name="Mathew T."/>
            <person name="Ngo R."/>
            <person name="Nguyen L."/>
            <person name="Nguyen N."/>
            <person name="Okwuonu G."/>
            <person name="Ongeri F."/>
            <person name="Pham C."/>
            <person name="Simmons D."/>
            <person name="Wilczek-Boney K."/>
            <person name="Hale W."/>
            <person name="Jakkamsetti A."/>
            <person name="Pham P."/>
            <person name="Ruth R."/>
            <person name="San Lucas F."/>
            <person name="Warren J."/>
            <person name="Zhang J."/>
            <person name="Zhao Z."/>
            <person name="Zhou C."/>
            <person name="Zhu D."/>
            <person name="Lee S."/>
            <person name="Bess C."/>
            <person name="Blankenburg K."/>
            <person name="Forbes L."/>
            <person name="Fu Q."/>
            <person name="Gubbala S."/>
            <person name="Hirani K."/>
            <person name="Jayaseelan J.C."/>
            <person name="Lara F."/>
            <person name="Munidasa M."/>
            <person name="Palculict T."/>
            <person name="Patil S."/>
            <person name="Pu L.-L."/>
            <person name="Saada N."/>
            <person name="Tang L."/>
            <person name="Weissenberger G."/>
            <person name="Zhu Y."/>
            <person name="Hemphill L."/>
            <person name="Shang Y."/>
            <person name="Youmans B."/>
            <person name="Ayvaz T."/>
            <person name="Ross M."/>
            <person name="Santibanez J."/>
            <person name="Aqrawi P."/>
            <person name="Gross S."/>
            <person name="Joshi V."/>
            <person name="Fowler G."/>
            <person name="Nazareth L."/>
            <person name="Reid J."/>
            <person name="Worley K."/>
            <person name="Petrosino J."/>
            <person name="Highlander S."/>
            <person name="Gibbs R."/>
        </authorList>
    </citation>
    <scope>NUCLEOTIDE SEQUENCE [LARGE SCALE GENOMIC DNA]</scope>
    <source>
        <strain evidence="1 2">ATCC 43325</strain>
    </source>
</reference>
<dbReference type="Proteomes" id="UP000005519">
    <property type="component" value="Unassembled WGS sequence"/>
</dbReference>
<evidence type="ECO:0008006" key="3">
    <source>
        <dbReference type="Google" id="ProtNLM"/>
    </source>
</evidence>
<dbReference type="EMBL" id="ACZR01000020">
    <property type="protein sequence ID" value="EEX49487.1"/>
    <property type="molecule type" value="Genomic_DNA"/>
</dbReference>
<dbReference type="RefSeq" id="WP_005764214.1">
    <property type="nucleotide sequence ID" value="NZ_GG704812.1"/>
</dbReference>
<protein>
    <recommendedName>
        <fullName evidence="3">Helix-turn-helix domain-containing protein</fullName>
    </recommendedName>
</protein>
<name>C9PSG6_9PAST</name>